<dbReference type="GO" id="GO:0005634">
    <property type="term" value="C:nucleus"/>
    <property type="evidence" value="ECO:0007669"/>
    <property type="project" value="TreeGrafter"/>
</dbReference>
<dbReference type="PANTHER" id="PTHR31728">
    <property type="entry name" value="ABRAXAS FAMILY MEMBER"/>
    <property type="match status" value="1"/>
</dbReference>
<reference evidence="3" key="1">
    <citation type="thesis" date="2020" institute="ProQuest LLC" country="789 East Eisenhower Parkway, Ann Arbor, MI, USA">
        <title>Comparative Genomics and Chromosome Evolution.</title>
        <authorList>
            <person name="Mudd A.B."/>
        </authorList>
    </citation>
    <scope>NUCLEOTIDE SEQUENCE</scope>
    <source>
        <strain evidence="3">237g6f4</strain>
        <tissue evidence="3">Blood</tissue>
    </source>
</reference>
<dbReference type="Pfam" id="PF21125">
    <property type="entry name" value="MPN_2A_DUB_like"/>
    <property type="match status" value="1"/>
</dbReference>
<dbReference type="GO" id="GO:0031593">
    <property type="term" value="F:polyubiquitin modification-dependent protein binding"/>
    <property type="evidence" value="ECO:0007669"/>
    <property type="project" value="TreeGrafter"/>
</dbReference>
<evidence type="ECO:0000256" key="2">
    <source>
        <dbReference type="SAM" id="MobiDB-lite"/>
    </source>
</evidence>
<keyword evidence="4" id="KW-1185">Reference proteome</keyword>
<evidence type="ECO:0008006" key="5">
    <source>
        <dbReference type="Google" id="ProtNLM"/>
    </source>
</evidence>
<dbReference type="AlphaFoldDB" id="A0AAV7D7T5"/>
<dbReference type="GO" id="GO:0090307">
    <property type="term" value="P:mitotic spindle assembly"/>
    <property type="evidence" value="ECO:0007669"/>
    <property type="project" value="TreeGrafter"/>
</dbReference>
<dbReference type="InterPro" id="IPR023239">
    <property type="entry name" value="BRISC_Abraxas1"/>
</dbReference>
<name>A0AAV7D7T5_ENGPU</name>
<evidence type="ECO:0000313" key="4">
    <source>
        <dbReference type="Proteomes" id="UP000824782"/>
    </source>
</evidence>
<feature type="compositionally biased region" description="Basic residues" evidence="2">
    <location>
        <begin position="269"/>
        <end position="288"/>
    </location>
</feature>
<comment type="caution">
    <text evidence="3">The sequence shown here is derived from an EMBL/GenBank/DDBJ whole genome shotgun (WGS) entry which is preliminary data.</text>
</comment>
<organism evidence="3 4">
    <name type="scientific">Engystomops pustulosus</name>
    <name type="common">Tungara frog</name>
    <name type="synonym">Physalaemus pustulosus</name>
    <dbReference type="NCBI Taxonomy" id="76066"/>
    <lineage>
        <taxon>Eukaryota</taxon>
        <taxon>Metazoa</taxon>
        <taxon>Chordata</taxon>
        <taxon>Craniata</taxon>
        <taxon>Vertebrata</taxon>
        <taxon>Euteleostomi</taxon>
        <taxon>Amphibia</taxon>
        <taxon>Batrachia</taxon>
        <taxon>Anura</taxon>
        <taxon>Neobatrachia</taxon>
        <taxon>Hyloidea</taxon>
        <taxon>Leptodactylidae</taxon>
        <taxon>Leiuperinae</taxon>
        <taxon>Engystomops</taxon>
    </lineage>
</organism>
<proteinExistence type="predicted"/>
<dbReference type="InterPro" id="IPR023238">
    <property type="entry name" value="FAM175"/>
</dbReference>
<dbReference type="GO" id="GO:0070536">
    <property type="term" value="P:protein K63-linked deubiquitination"/>
    <property type="evidence" value="ECO:0007669"/>
    <property type="project" value="TreeGrafter"/>
</dbReference>
<dbReference type="EMBL" id="WNYA01000001">
    <property type="protein sequence ID" value="KAG8593500.1"/>
    <property type="molecule type" value="Genomic_DNA"/>
</dbReference>
<protein>
    <recommendedName>
        <fullName evidence="5">BRCA1-A complex subunit Abraxas 1</fullName>
    </recommendedName>
</protein>
<sequence>MNIYRFYSGVGELNKLALQKLLAGKEKDVIGWYKFRHNSEQTMSFRERILHRNLQTHLSNPELVFLLVTSQSITETESTHLLEYTLHKPQDDLFQKVPLIISNLGLSEQPGYSTLIGSCVSSGFNHVVTNHRSEFFNKDGSLKEVNKITAVCTSLQDKLKKTCSRVAESESSVENLLQQVNQLKKQIAQKRQLRKEGEETSVCGEENVFLCQALRKFFPHSAVLQSSSLGVNGETIPHFCDVNHNLYDLKNLTLIIQPSDLSKAVMQKAGKRKRPPQKKRPSLLRMKTRGAAQQSNSTYDRLVLNSGTETEDSEPMDCTGSHSPTF</sequence>
<dbReference type="PANTHER" id="PTHR31728:SF2">
    <property type="entry name" value="BRCA1-A COMPLEX SUBUNIT ABRAXAS 1"/>
    <property type="match status" value="1"/>
</dbReference>
<dbReference type="PRINTS" id="PR02051">
    <property type="entry name" value="PROTEINF175"/>
</dbReference>
<gene>
    <name evidence="3" type="ORF">GDO81_000854</name>
</gene>
<feature type="coiled-coil region" evidence="1">
    <location>
        <begin position="166"/>
        <end position="200"/>
    </location>
</feature>
<dbReference type="GO" id="GO:0008017">
    <property type="term" value="F:microtubule binding"/>
    <property type="evidence" value="ECO:0007669"/>
    <property type="project" value="TreeGrafter"/>
</dbReference>
<dbReference type="PRINTS" id="PR02052">
    <property type="entry name" value="ABRAXAS"/>
</dbReference>
<dbReference type="Proteomes" id="UP000824782">
    <property type="component" value="Unassembled WGS sequence"/>
</dbReference>
<dbReference type="GO" id="GO:0008608">
    <property type="term" value="P:attachment of spindle microtubules to kinetochore"/>
    <property type="evidence" value="ECO:0007669"/>
    <property type="project" value="TreeGrafter"/>
</dbReference>
<feature type="region of interest" description="Disordered" evidence="2">
    <location>
        <begin position="265"/>
        <end position="326"/>
    </location>
</feature>
<evidence type="ECO:0000256" key="1">
    <source>
        <dbReference type="SAM" id="Coils"/>
    </source>
</evidence>
<evidence type="ECO:0000313" key="3">
    <source>
        <dbReference type="EMBL" id="KAG8593500.1"/>
    </source>
</evidence>
<keyword evidence="1" id="KW-0175">Coiled coil</keyword>
<accession>A0AAV7D7T5</accession>